<dbReference type="PROSITE" id="PS00141">
    <property type="entry name" value="ASP_PROTEASE"/>
    <property type="match status" value="2"/>
</dbReference>
<gene>
    <name evidence="6" type="ORF">VTK73DRAFT_7408</name>
</gene>
<evidence type="ECO:0000313" key="6">
    <source>
        <dbReference type="EMBL" id="KAL1879082.1"/>
    </source>
</evidence>
<dbReference type="PANTHER" id="PTHR47966:SF47">
    <property type="entry name" value="ENDOPEPTIDASE, PUTATIVE (AFU_ORTHOLOGUE AFUA_3G01220)-RELATED"/>
    <property type="match status" value="1"/>
</dbReference>
<dbReference type="PANTHER" id="PTHR47966">
    <property type="entry name" value="BETA-SITE APP-CLEAVING ENZYME, ISOFORM A-RELATED"/>
    <property type="match status" value="1"/>
</dbReference>
<dbReference type="InterPro" id="IPR001969">
    <property type="entry name" value="Aspartic_peptidase_AS"/>
</dbReference>
<feature type="chain" id="PRO_5047248187" description="Peptidase A1 domain-containing protein" evidence="4">
    <location>
        <begin position="21"/>
        <end position="432"/>
    </location>
</feature>
<dbReference type="InterPro" id="IPR001461">
    <property type="entry name" value="Aspartic_peptidase_A1"/>
</dbReference>
<dbReference type="Gene3D" id="2.40.70.10">
    <property type="entry name" value="Acid Proteases"/>
    <property type="match status" value="2"/>
</dbReference>
<comment type="similarity">
    <text evidence="1 3">Belongs to the peptidase A1 family.</text>
</comment>
<evidence type="ECO:0000256" key="3">
    <source>
        <dbReference type="RuleBase" id="RU000454"/>
    </source>
</evidence>
<sequence length="432" mass="46778">MVNKLILGLLGSLFLSLSLAMPVQEKRSAAIPAAKHSFSLRRQMVPRAKMTLGSTFRNLRVLQGAADPQPAGIDTALAAHLQVEYLVNVTVANHNYSLIIDTGSSDTWFVKSGFQCLNGYRQRVPLIQCRFGPEFQGDFPGGQIKEQRFQVAYGDGVTGPYLNGDYGYANITVAGVTIPNQQIALATLGYWNGDGISSGILGLGMPGLTEAIISGGSGAGQSSTVNAIEYSPLVVTMSNNSDIAPMFSLGLSRDPAESFLALGGVPRNVEVGDWATTPLRKWTTTTGSEYLWYTMQPERFLWNNSDISQIDARPPPVIVDSGTTMNYLPPQIVQAIHSAYVPRAVYDPEQGSYFVNCDAVPPSFGVDINGTVLWTLPSSMILPEVKNSRGQCSTGFIDTTQQPYILGDVFMQGLVAVFELGDVNQMRFAKRI</sequence>
<dbReference type="InterPro" id="IPR033121">
    <property type="entry name" value="PEPTIDASE_A1"/>
</dbReference>
<evidence type="ECO:0000313" key="7">
    <source>
        <dbReference type="Proteomes" id="UP001586593"/>
    </source>
</evidence>
<accession>A0ABR3XU05</accession>
<comment type="caution">
    <text evidence="6">The sequence shown here is derived from an EMBL/GenBank/DDBJ whole genome shotgun (WGS) entry which is preliminary data.</text>
</comment>
<evidence type="ECO:0000256" key="2">
    <source>
        <dbReference type="ARBA" id="ARBA00022750"/>
    </source>
</evidence>
<feature type="signal peptide" evidence="4">
    <location>
        <begin position="1"/>
        <end position="20"/>
    </location>
</feature>
<feature type="domain" description="Peptidase A1" evidence="5">
    <location>
        <begin position="85"/>
        <end position="429"/>
    </location>
</feature>
<reference evidence="6 7" key="1">
    <citation type="journal article" date="2024" name="Commun. Biol.">
        <title>Comparative genomic analysis of thermophilic fungi reveals convergent evolutionary adaptations and gene losses.</title>
        <authorList>
            <person name="Steindorff A.S."/>
            <person name="Aguilar-Pontes M.V."/>
            <person name="Robinson A.J."/>
            <person name="Andreopoulos B."/>
            <person name="LaButti K."/>
            <person name="Kuo A."/>
            <person name="Mondo S."/>
            <person name="Riley R."/>
            <person name="Otillar R."/>
            <person name="Haridas S."/>
            <person name="Lipzen A."/>
            <person name="Grimwood J."/>
            <person name="Schmutz J."/>
            <person name="Clum A."/>
            <person name="Reid I.D."/>
            <person name="Moisan M.C."/>
            <person name="Butler G."/>
            <person name="Nguyen T.T.M."/>
            <person name="Dewar K."/>
            <person name="Conant G."/>
            <person name="Drula E."/>
            <person name="Henrissat B."/>
            <person name="Hansel C."/>
            <person name="Singer S."/>
            <person name="Hutchinson M.I."/>
            <person name="de Vries R.P."/>
            <person name="Natvig D.O."/>
            <person name="Powell A.J."/>
            <person name="Tsang A."/>
            <person name="Grigoriev I.V."/>
        </authorList>
    </citation>
    <scope>NUCLEOTIDE SEQUENCE [LARGE SCALE GENOMIC DNA]</scope>
    <source>
        <strain evidence="6 7">ATCC 24622</strain>
    </source>
</reference>
<evidence type="ECO:0000256" key="4">
    <source>
        <dbReference type="SAM" id="SignalP"/>
    </source>
</evidence>
<dbReference type="EMBL" id="JAZHXJ010000047">
    <property type="protein sequence ID" value="KAL1879082.1"/>
    <property type="molecule type" value="Genomic_DNA"/>
</dbReference>
<keyword evidence="4" id="KW-0732">Signal</keyword>
<dbReference type="SUPFAM" id="SSF50630">
    <property type="entry name" value="Acid proteases"/>
    <property type="match status" value="1"/>
</dbReference>
<dbReference type="Pfam" id="PF00026">
    <property type="entry name" value="Asp"/>
    <property type="match status" value="1"/>
</dbReference>
<keyword evidence="3" id="KW-0378">Hydrolase</keyword>
<protein>
    <recommendedName>
        <fullName evidence="5">Peptidase A1 domain-containing protein</fullName>
    </recommendedName>
</protein>
<evidence type="ECO:0000256" key="1">
    <source>
        <dbReference type="ARBA" id="ARBA00007447"/>
    </source>
</evidence>
<keyword evidence="3" id="KW-0645">Protease</keyword>
<dbReference type="InterPro" id="IPR021109">
    <property type="entry name" value="Peptidase_aspartic_dom_sf"/>
</dbReference>
<name>A0ABR3XU05_9PEZI</name>
<keyword evidence="2 3" id="KW-0064">Aspartyl protease</keyword>
<dbReference type="PRINTS" id="PR00792">
    <property type="entry name" value="PEPSIN"/>
</dbReference>
<dbReference type="InterPro" id="IPR034164">
    <property type="entry name" value="Pepsin-like_dom"/>
</dbReference>
<evidence type="ECO:0000259" key="5">
    <source>
        <dbReference type="PROSITE" id="PS51767"/>
    </source>
</evidence>
<dbReference type="CDD" id="cd05471">
    <property type="entry name" value="pepsin_like"/>
    <property type="match status" value="1"/>
</dbReference>
<dbReference type="Proteomes" id="UP001586593">
    <property type="component" value="Unassembled WGS sequence"/>
</dbReference>
<dbReference type="PROSITE" id="PS51767">
    <property type="entry name" value="PEPTIDASE_A1"/>
    <property type="match status" value="1"/>
</dbReference>
<proteinExistence type="inferred from homology"/>
<organism evidence="6 7">
    <name type="scientific">Phialemonium thermophilum</name>
    <dbReference type="NCBI Taxonomy" id="223376"/>
    <lineage>
        <taxon>Eukaryota</taxon>
        <taxon>Fungi</taxon>
        <taxon>Dikarya</taxon>
        <taxon>Ascomycota</taxon>
        <taxon>Pezizomycotina</taxon>
        <taxon>Sordariomycetes</taxon>
        <taxon>Sordariomycetidae</taxon>
        <taxon>Cephalothecales</taxon>
        <taxon>Cephalothecaceae</taxon>
        <taxon>Phialemonium</taxon>
    </lineage>
</organism>
<keyword evidence="7" id="KW-1185">Reference proteome</keyword>